<gene>
    <name evidence="8" type="ORF">TeGR_g4619</name>
</gene>
<evidence type="ECO:0000256" key="6">
    <source>
        <dbReference type="SAM" id="MobiDB-lite"/>
    </source>
</evidence>
<dbReference type="EMBL" id="BRYB01002054">
    <property type="protein sequence ID" value="GMI38878.1"/>
    <property type="molecule type" value="Genomic_DNA"/>
</dbReference>
<dbReference type="InterPro" id="IPR036388">
    <property type="entry name" value="WH-like_DNA-bd_sf"/>
</dbReference>
<proteinExistence type="inferred from homology"/>
<dbReference type="PANTHER" id="PTHR12081:SF18">
    <property type="entry name" value="TRANSCRIPTION FACTOR E2F2-RELATED"/>
    <property type="match status" value="1"/>
</dbReference>
<dbReference type="Proteomes" id="UP001165060">
    <property type="component" value="Unassembled WGS sequence"/>
</dbReference>
<keyword evidence="9" id="KW-1185">Reference proteome</keyword>
<evidence type="ECO:0000256" key="3">
    <source>
        <dbReference type="ARBA" id="ARBA00023125"/>
    </source>
</evidence>
<name>A0ABQ6N2G8_9STRA</name>
<dbReference type="Gene3D" id="1.10.10.10">
    <property type="entry name" value="Winged helix-like DNA-binding domain superfamily/Winged helix DNA-binding domain"/>
    <property type="match status" value="1"/>
</dbReference>
<dbReference type="Pfam" id="PF02319">
    <property type="entry name" value="WHD_E2F_TDP"/>
    <property type="match status" value="1"/>
</dbReference>
<reference evidence="8 9" key="1">
    <citation type="journal article" date="2023" name="Commun. Biol.">
        <title>Genome analysis of Parmales, the sister group of diatoms, reveals the evolutionary specialization of diatoms from phago-mixotrophs to photoautotrophs.</title>
        <authorList>
            <person name="Ban H."/>
            <person name="Sato S."/>
            <person name="Yoshikawa S."/>
            <person name="Yamada K."/>
            <person name="Nakamura Y."/>
            <person name="Ichinomiya M."/>
            <person name="Sato N."/>
            <person name="Blanc-Mathieu R."/>
            <person name="Endo H."/>
            <person name="Kuwata A."/>
            <person name="Ogata H."/>
        </authorList>
    </citation>
    <scope>NUCLEOTIDE SEQUENCE [LARGE SCALE GENOMIC DNA]</scope>
</reference>
<evidence type="ECO:0000259" key="7">
    <source>
        <dbReference type="SMART" id="SM01372"/>
    </source>
</evidence>
<comment type="subcellular location">
    <subcellularLocation>
        <location evidence="5">Nucleus</location>
    </subcellularLocation>
</comment>
<dbReference type="SMART" id="SM01372">
    <property type="entry name" value="E2F_TDP"/>
    <property type="match status" value="1"/>
</dbReference>
<feature type="compositionally biased region" description="Low complexity" evidence="6">
    <location>
        <begin position="119"/>
        <end position="136"/>
    </location>
</feature>
<evidence type="ECO:0000313" key="9">
    <source>
        <dbReference type="Proteomes" id="UP001165060"/>
    </source>
</evidence>
<dbReference type="PANTHER" id="PTHR12081">
    <property type="entry name" value="TRANSCRIPTION FACTOR E2F"/>
    <property type="match status" value="1"/>
</dbReference>
<sequence length="274" mass="28776">TTLIQTSLTGAIDLNDAALRLCVQKRRIYDITNVLEGVGLIEKRSKNVIAWRGLGTSEAADNAVGQELSELRKDLADLYAEDSMLEFWTAQLRRDRADGASDPLSHVSGRQIVDAMSLPPSSAASSSSSSSSSASSAPPPTYLAVKAGAGAVLEVPDPSLSASTGAPVYQMFLSSRPAVVAAADEASQAANDICDLARGTTSPRRRPEAQKPAGEIEVYLLPSGKRERSLSGLSGDSGESESSRTRRLEPGGPGGDGFDFAIREADEGVSDFFN</sequence>
<dbReference type="InterPro" id="IPR015633">
    <property type="entry name" value="E2F"/>
</dbReference>
<dbReference type="InterPro" id="IPR003316">
    <property type="entry name" value="E2F_WHTH_DNA-bd_dom"/>
</dbReference>
<keyword evidence="4 5" id="KW-0804">Transcription</keyword>
<evidence type="ECO:0000256" key="1">
    <source>
        <dbReference type="ARBA" id="ARBA00010940"/>
    </source>
</evidence>
<feature type="region of interest" description="Disordered" evidence="6">
    <location>
        <begin position="118"/>
        <end position="139"/>
    </location>
</feature>
<comment type="caution">
    <text evidence="8">The sequence shown here is derived from an EMBL/GenBank/DDBJ whole genome shotgun (WGS) entry which is preliminary data.</text>
</comment>
<keyword evidence="2 5" id="KW-0805">Transcription regulation</keyword>
<keyword evidence="5" id="KW-0539">Nucleus</keyword>
<evidence type="ECO:0000313" key="8">
    <source>
        <dbReference type="EMBL" id="GMI38878.1"/>
    </source>
</evidence>
<feature type="non-terminal residue" evidence="8">
    <location>
        <position position="1"/>
    </location>
</feature>
<protein>
    <recommendedName>
        <fullName evidence="7">E2F/DP family winged-helix DNA-binding domain-containing protein</fullName>
    </recommendedName>
</protein>
<organism evidence="8 9">
    <name type="scientific">Tetraparma gracilis</name>
    <dbReference type="NCBI Taxonomy" id="2962635"/>
    <lineage>
        <taxon>Eukaryota</taxon>
        <taxon>Sar</taxon>
        <taxon>Stramenopiles</taxon>
        <taxon>Ochrophyta</taxon>
        <taxon>Bolidophyceae</taxon>
        <taxon>Parmales</taxon>
        <taxon>Triparmaceae</taxon>
        <taxon>Tetraparma</taxon>
    </lineage>
</organism>
<feature type="domain" description="E2F/DP family winged-helix DNA-binding" evidence="7">
    <location>
        <begin position="1"/>
        <end position="53"/>
    </location>
</feature>
<dbReference type="InterPro" id="IPR036390">
    <property type="entry name" value="WH_DNA-bd_sf"/>
</dbReference>
<keyword evidence="3 5" id="KW-0238">DNA-binding</keyword>
<comment type="similarity">
    <text evidence="1 5">Belongs to the E2F/DP family.</text>
</comment>
<evidence type="ECO:0000256" key="4">
    <source>
        <dbReference type="ARBA" id="ARBA00023163"/>
    </source>
</evidence>
<feature type="region of interest" description="Disordered" evidence="6">
    <location>
        <begin position="225"/>
        <end position="260"/>
    </location>
</feature>
<evidence type="ECO:0000256" key="2">
    <source>
        <dbReference type="ARBA" id="ARBA00023015"/>
    </source>
</evidence>
<evidence type="ECO:0000256" key="5">
    <source>
        <dbReference type="RuleBase" id="RU003796"/>
    </source>
</evidence>
<dbReference type="SUPFAM" id="SSF46785">
    <property type="entry name" value="Winged helix' DNA-binding domain"/>
    <property type="match status" value="1"/>
</dbReference>
<accession>A0ABQ6N2G8</accession>